<keyword evidence="5" id="KW-0548">Nucleotidyltransferase</keyword>
<dbReference type="Gene3D" id="1.10.132.30">
    <property type="match status" value="1"/>
</dbReference>
<dbReference type="Gene3D" id="4.10.860.120">
    <property type="entry name" value="RNA polymerase II, clamp domain"/>
    <property type="match status" value="1"/>
</dbReference>
<dbReference type="FunFam" id="2.40.40.20:FF:000019">
    <property type="entry name" value="DNA-directed RNA polymerase II subunit RPB1"/>
    <property type="match status" value="1"/>
</dbReference>
<dbReference type="InterPro" id="IPR038593">
    <property type="entry name" value="RNA_pol_Rpb1_7_sf"/>
</dbReference>
<protein>
    <recommendedName>
        <fullName evidence="2">DNA-directed RNA polymerase</fullName>
        <ecNumber evidence="2">2.7.7.6</ecNumber>
    </recommendedName>
</protein>
<dbReference type="InterPro" id="IPR007073">
    <property type="entry name" value="RNA_pol_Rpb1_7"/>
</dbReference>
<dbReference type="NCBIfam" id="NF006336">
    <property type="entry name" value="PRK08566.1"/>
    <property type="match status" value="1"/>
</dbReference>
<dbReference type="Pfam" id="PF04990">
    <property type="entry name" value="RNA_pol_Rpb1_7"/>
    <property type="match status" value="1"/>
</dbReference>
<dbReference type="Gene3D" id="1.10.274.100">
    <property type="entry name" value="RNA polymerase Rpb1, domain 3"/>
    <property type="match status" value="1"/>
</dbReference>
<proteinExistence type="inferred from homology"/>
<dbReference type="Pfam" id="PF04997">
    <property type="entry name" value="RNA_pol_Rpb1_1"/>
    <property type="match status" value="1"/>
</dbReference>
<organism evidence="8">
    <name type="scientific">viral metagenome</name>
    <dbReference type="NCBI Taxonomy" id="1070528"/>
    <lineage>
        <taxon>unclassified sequences</taxon>
        <taxon>metagenomes</taxon>
        <taxon>organismal metagenomes</taxon>
    </lineage>
</organism>
<evidence type="ECO:0000256" key="3">
    <source>
        <dbReference type="ARBA" id="ARBA00022478"/>
    </source>
</evidence>
<dbReference type="Pfam" id="PF04992">
    <property type="entry name" value="RNA_pol_Rpb1_6"/>
    <property type="match status" value="1"/>
</dbReference>
<dbReference type="Pfam" id="PF04983">
    <property type="entry name" value="RNA_pol_Rpb1_3"/>
    <property type="match status" value="1"/>
</dbReference>
<dbReference type="Gene3D" id="6.10.250.2940">
    <property type="match status" value="1"/>
</dbReference>
<dbReference type="GO" id="GO:0006351">
    <property type="term" value="P:DNA-templated transcription"/>
    <property type="evidence" value="ECO:0007669"/>
    <property type="project" value="InterPro"/>
</dbReference>
<dbReference type="InterPro" id="IPR007080">
    <property type="entry name" value="RNA_pol_Rpb1_1"/>
</dbReference>
<dbReference type="InterPro" id="IPR042102">
    <property type="entry name" value="RNA_pol_Rpb1_3_sf"/>
</dbReference>
<dbReference type="InterPro" id="IPR007083">
    <property type="entry name" value="RNA_pol_Rpb1_4"/>
</dbReference>
<comment type="similarity">
    <text evidence="1">Belongs to the RNA polymerase beta' chain family.</text>
</comment>
<dbReference type="PANTHER" id="PTHR19376:SF37">
    <property type="entry name" value="DNA-DIRECTED RNA POLYMERASE II SUBUNIT RPB1"/>
    <property type="match status" value="1"/>
</dbReference>
<keyword evidence="3" id="KW-0240">DNA-directed RNA polymerase</keyword>
<evidence type="ECO:0000256" key="1">
    <source>
        <dbReference type="ARBA" id="ARBA00006460"/>
    </source>
</evidence>
<dbReference type="InterPro" id="IPR007075">
    <property type="entry name" value="RNA_pol_Rpb1_6"/>
</dbReference>
<evidence type="ECO:0000313" key="8">
    <source>
        <dbReference type="EMBL" id="QHS98204.1"/>
    </source>
</evidence>
<reference evidence="8" key="1">
    <citation type="journal article" date="2020" name="Nature">
        <title>Giant virus diversity and host interactions through global metagenomics.</title>
        <authorList>
            <person name="Schulz F."/>
            <person name="Roux S."/>
            <person name="Paez-Espino D."/>
            <person name="Jungbluth S."/>
            <person name="Walsh D.A."/>
            <person name="Denef V.J."/>
            <person name="McMahon K.D."/>
            <person name="Konstantinidis K.T."/>
            <person name="Eloe-Fadrosh E.A."/>
            <person name="Kyrpides N.C."/>
            <person name="Woyke T."/>
        </authorList>
    </citation>
    <scope>NUCLEOTIDE SEQUENCE</scope>
    <source>
        <strain evidence="8">GVMAG-M-3300020182-84</strain>
    </source>
</reference>
<dbReference type="SUPFAM" id="SSF64484">
    <property type="entry name" value="beta and beta-prime subunits of DNA dependent RNA-polymerase"/>
    <property type="match status" value="1"/>
</dbReference>
<dbReference type="Gene3D" id="1.10.150.390">
    <property type="match status" value="1"/>
</dbReference>
<evidence type="ECO:0000256" key="5">
    <source>
        <dbReference type="ARBA" id="ARBA00022695"/>
    </source>
</evidence>
<dbReference type="InterPro" id="IPR045867">
    <property type="entry name" value="DNA-dir_RpoC_beta_prime"/>
</dbReference>
<evidence type="ECO:0000259" key="7">
    <source>
        <dbReference type="SMART" id="SM00663"/>
    </source>
</evidence>
<dbReference type="Pfam" id="PF00623">
    <property type="entry name" value="RNA_pol_Rpb1_2"/>
    <property type="match status" value="1"/>
</dbReference>
<dbReference type="GO" id="GO:0003677">
    <property type="term" value="F:DNA binding"/>
    <property type="evidence" value="ECO:0007669"/>
    <property type="project" value="InterPro"/>
</dbReference>
<dbReference type="Gene3D" id="6.20.50.80">
    <property type="match status" value="1"/>
</dbReference>
<name>A0A6C0C336_9ZZZZ</name>
<dbReference type="GO" id="GO:0003899">
    <property type="term" value="F:DNA-directed RNA polymerase activity"/>
    <property type="evidence" value="ECO:0007669"/>
    <property type="project" value="UniProtKB-EC"/>
</dbReference>
<dbReference type="InterPro" id="IPR000722">
    <property type="entry name" value="RNA_pol_asu"/>
</dbReference>
<dbReference type="InterPro" id="IPR044893">
    <property type="entry name" value="RNA_pol_Rpb1_clamp_domain"/>
</dbReference>
<dbReference type="EC" id="2.7.7.6" evidence="2"/>
<keyword evidence="6" id="KW-0804">Transcription</keyword>
<accession>A0A6C0C336</accession>
<dbReference type="SMART" id="SM00663">
    <property type="entry name" value="RPOLA_N"/>
    <property type="match status" value="1"/>
</dbReference>
<sequence>MHKMDTSKIIGIQFSVLSPEEIRKNSVAEITSRDTYINNKPQPGGLFDPRMGVLEPGYICPTDGYTYIDSPGYFGHIELGRPVFFIQHIKEIMKICKCICLKCSKLLLNKERHKHILDYSESERWNYVTSNVAKIKRCGDSNGEGCGCKCPDKVKLEGLANIIAYWDKLDNGDGEEQKIEMRLTPEIIIKIFKRMSDDDIHFMGFSPIWSRPEWFVCQVLPIAPPAMRPSVKHDAQQRSEDDLTHIYSNIIRENNTLKDKLAAGETNPNVIEGLRNVIQYFVAMIVNNKVKGSAPMQQRSGRPLQCIMDRLNSKYGRIRGNLMGKRVDFSARSVITGDPNLSIKELGVPMKIAMNITKPVKVNERNIKFLTTLIQNGPDTYPGAKILERKNGDNVSLRYMDRESIRLDMGDVVHRHMMDGDGVLFNRQPSLHRMSMMCHIVRVMKKGDTFRMNVGDTKPYNADFDGDEMNMHMPQNIMAETELKQLAAIPYQIVSPASNAPIIGIFQDSMLGSYQFTRPNINFSKKEAMNLLMYYKNVDINKLFENGKKEVSSFEILSQILPPLTLKYKTKLWQDDEEYATSNNVMEIENGNYKRGQMEKSVLGKATSGIIHRIFNDYGHLRAMQFIDDLQNVVTEYMTNSSYSVGISDLIADTKTQDSIIQVVTGQKQQVQSLIDQLHLGTFDNSSAKSNMMEFEMQVQNILNKATEQAGKIGRKSLDQNNRFLKIVESGSKGSLINISQMISCLGQTSVEGKRVPYGYENRTLPHFNKYDDSPGARGFIENSYISGLTAPELFFHAMGGRIGLIDTAVKTSQTGYIQRRLIKGLEDLKVEYDMTVRNNKHKIVQFAYGEDGFDSTKIESQSIPIVEMNSDDIYMLYDIIGIHDERKGMGQIYTKGTITRMKKQREETKTRCMSKINYMLHMRKLLIENVFKYKNDNSVKVPISFQHMINNISKQLHLNGNSAVDITPLEAFDMIDAYYEKINGLYYMEQNELLKVLYYYYLNPKILLVMKRFHRKGLTLLLETIYMRYKESLVHPGEMVGVIAGQSIGEPTTQLTLNTFHLAGVASKSNVTRGVPRIEEILRLTKNPKSASLTVYLREHEQTNQKKGISYSEMLNHTKLSDVVKRVQICFDANESESVIQDDHHLMDQYNEFENMVQECLQEEEDSFEKSKWVIRIEIDAEKMLHRNITMDDINFAINAGYGNDVQCIYSDYNMNNLVFRIRLNSSILNNHKKKTQGSQYVLDQSDDIYLLRDFQEQMLNNIVLRGINKISNVNVRKVQNYMVQSENGYEPKDIYVLDTTGTNLLDILALDYIDTKRTISNDIKEVFAVLGLEAARQMIHDEFVDVMEFSGVYINYHHLGLLCDRMTLTKNMVSIFRSGLLNDNVGPIAKSTFEVHTEVLLNASRHAEFDNIRGVSANVMLGQIGPFGTGMCKVLLDMKEMEKYDNSEYKENKQKEEIEKAFGIKQDRNCSNTKLENNISSFKVDSNDCVNMDDDYDMGL</sequence>
<evidence type="ECO:0000256" key="6">
    <source>
        <dbReference type="ARBA" id="ARBA00023163"/>
    </source>
</evidence>
<dbReference type="GO" id="GO:0005665">
    <property type="term" value="C:RNA polymerase II, core complex"/>
    <property type="evidence" value="ECO:0007669"/>
    <property type="project" value="TreeGrafter"/>
</dbReference>
<dbReference type="Pfam" id="PF05000">
    <property type="entry name" value="RNA_pol_Rpb1_4"/>
    <property type="match status" value="1"/>
</dbReference>
<feature type="domain" description="RNA polymerase N-terminal" evidence="7">
    <location>
        <begin position="213"/>
        <end position="517"/>
    </location>
</feature>
<dbReference type="Gene3D" id="3.30.1490.180">
    <property type="entry name" value="RNA polymerase ii"/>
    <property type="match status" value="1"/>
</dbReference>
<dbReference type="InterPro" id="IPR006592">
    <property type="entry name" value="RNA_pol_N"/>
</dbReference>
<dbReference type="Pfam" id="PF04998">
    <property type="entry name" value="RNA_pol_Rpb1_5"/>
    <property type="match status" value="1"/>
</dbReference>
<dbReference type="Gene3D" id="2.40.40.20">
    <property type="match status" value="1"/>
</dbReference>
<dbReference type="EMBL" id="MN739312">
    <property type="protein sequence ID" value="QHS98204.1"/>
    <property type="molecule type" value="Genomic_DNA"/>
</dbReference>
<dbReference type="InterPro" id="IPR038120">
    <property type="entry name" value="Rpb1_funnel_sf"/>
</dbReference>
<keyword evidence="4" id="KW-0808">Transferase</keyword>
<dbReference type="InterPro" id="IPR007066">
    <property type="entry name" value="RNA_pol_Rpb1_3"/>
</dbReference>
<dbReference type="PANTHER" id="PTHR19376">
    <property type="entry name" value="DNA-DIRECTED RNA POLYMERASE"/>
    <property type="match status" value="1"/>
</dbReference>
<evidence type="ECO:0000256" key="4">
    <source>
        <dbReference type="ARBA" id="ARBA00022679"/>
    </source>
</evidence>
<dbReference type="Gene3D" id="3.30.1360.140">
    <property type="match status" value="1"/>
</dbReference>
<evidence type="ECO:0000256" key="2">
    <source>
        <dbReference type="ARBA" id="ARBA00012418"/>
    </source>
</evidence>
<dbReference type="InterPro" id="IPR007081">
    <property type="entry name" value="RNA_pol_Rpb1_5"/>
</dbReference>